<dbReference type="AlphaFoldDB" id="A0A0F5N239"/>
<name>A0A0F5N239_9MYCO</name>
<reference evidence="2 3" key="1">
    <citation type="submission" date="2016-01" db="EMBL/GenBank/DDBJ databases">
        <title>The new phylogeny of the genus Mycobacterium.</title>
        <authorList>
            <person name="Tarcisio F."/>
            <person name="Conor M."/>
            <person name="Antonella G."/>
            <person name="Elisabetta G."/>
            <person name="Giulia F.S."/>
            <person name="Sara T."/>
            <person name="Anna F."/>
            <person name="Clotilde B."/>
            <person name="Roberto B."/>
            <person name="Veronica D.S."/>
            <person name="Fabio R."/>
            <person name="Monica P."/>
            <person name="Olivier J."/>
            <person name="Enrico T."/>
            <person name="Nicola S."/>
        </authorList>
    </citation>
    <scope>NUCLEOTIDE SEQUENCE [LARGE SCALE GENOMIC DNA]</scope>
    <source>
        <strain evidence="2 3">DSM 44803</strain>
    </source>
</reference>
<dbReference type="Proteomes" id="UP000193781">
    <property type="component" value="Unassembled WGS sequence"/>
</dbReference>
<keyword evidence="1" id="KW-0732">Signal</keyword>
<dbReference type="EMBL" id="LQPH01000166">
    <property type="protein sequence ID" value="ORW15952.1"/>
    <property type="molecule type" value="Genomic_DNA"/>
</dbReference>
<gene>
    <name evidence="2" type="ORF">AWC17_15780</name>
</gene>
<evidence type="ECO:0000313" key="2">
    <source>
        <dbReference type="EMBL" id="ORW15952.1"/>
    </source>
</evidence>
<dbReference type="PROSITE" id="PS51257">
    <property type="entry name" value="PROKAR_LIPOPROTEIN"/>
    <property type="match status" value="1"/>
</dbReference>
<dbReference type="RefSeq" id="WP_046187042.1">
    <property type="nucleotide sequence ID" value="NZ_JACKSS010000045.1"/>
</dbReference>
<sequence length="105" mass="10858">MRLVLVRAVSTMAPLIIACLACPAAHADGGYGPGSYAVPGQLPYGTYVARTKPGVYSAACTFTTWTGDGKLIASDSGLHTVIAQVQAPAVAKFFTHGCTPWVKMG</sequence>
<evidence type="ECO:0000256" key="1">
    <source>
        <dbReference type="SAM" id="SignalP"/>
    </source>
</evidence>
<evidence type="ECO:0000313" key="3">
    <source>
        <dbReference type="Proteomes" id="UP000193781"/>
    </source>
</evidence>
<comment type="caution">
    <text evidence="2">The sequence shown here is derived from an EMBL/GenBank/DDBJ whole genome shotgun (WGS) entry which is preliminary data.</text>
</comment>
<accession>A0A0F5N239</accession>
<feature type="chain" id="PRO_5030006460" evidence="1">
    <location>
        <begin position="28"/>
        <end position="105"/>
    </location>
</feature>
<keyword evidence="3" id="KW-1185">Reference proteome</keyword>
<organism evidence="2 3">
    <name type="scientific">Mycobacterium nebraskense</name>
    <dbReference type="NCBI Taxonomy" id="244292"/>
    <lineage>
        <taxon>Bacteria</taxon>
        <taxon>Bacillati</taxon>
        <taxon>Actinomycetota</taxon>
        <taxon>Actinomycetes</taxon>
        <taxon>Mycobacteriales</taxon>
        <taxon>Mycobacteriaceae</taxon>
        <taxon>Mycobacterium</taxon>
    </lineage>
</organism>
<feature type="signal peptide" evidence="1">
    <location>
        <begin position="1"/>
        <end position="27"/>
    </location>
</feature>
<dbReference type="OrthoDB" id="4750802at2"/>
<proteinExistence type="predicted"/>
<protein>
    <submittedName>
        <fullName evidence="2">Uncharacterized protein</fullName>
    </submittedName>
</protein>